<comment type="caution">
    <text evidence="2">The sequence shown here is derived from an EMBL/GenBank/DDBJ whole genome shotgun (WGS) entry which is preliminary data.</text>
</comment>
<accession>A0A4R4VW50</accession>
<feature type="transmembrane region" description="Helical" evidence="1">
    <location>
        <begin position="180"/>
        <end position="205"/>
    </location>
</feature>
<feature type="transmembrane region" description="Helical" evidence="1">
    <location>
        <begin position="75"/>
        <end position="91"/>
    </location>
</feature>
<dbReference type="RefSeq" id="WP_132593710.1">
    <property type="nucleotide sequence ID" value="NZ_SMKO01000013.1"/>
</dbReference>
<evidence type="ECO:0000313" key="2">
    <source>
        <dbReference type="EMBL" id="TDD10288.1"/>
    </source>
</evidence>
<protein>
    <recommendedName>
        <fullName evidence="4">Glycosyltransferase RgtA/B/C/D-like domain-containing protein</fullName>
    </recommendedName>
</protein>
<dbReference type="EMBL" id="SMKO01000013">
    <property type="protein sequence ID" value="TDD10288.1"/>
    <property type="molecule type" value="Genomic_DNA"/>
</dbReference>
<feature type="transmembrane region" description="Helical" evidence="1">
    <location>
        <begin position="296"/>
        <end position="318"/>
    </location>
</feature>
<sequence length="609" mass="64305">MVEGAKSSEPVRITLPSIRTGPIMGVGLLLILVSLIFRAHVLSKAYFVEDDFLFVAAAGDSGLTWDYLTRVHKGHLMPGSLALVWLLTWVAPYSWALVSFVTLALQAAASIVFLVLLRRLFGDRAVVLAALAVYAFAPLTVPAMSWWAAALNAVPLQLALVAALAAHVRYVREGKGRWHALIWAAAGMACSTKGVFIPFVVLGVTSAYLGRGLWLRALAAELRRPVWWAHGALLAGYAVLYLLRRDTAGSDALTGPKAEVVPGLLRRLLGETFPTGAVGGPLRWGGLTSTGGLADPAQATVIAAWALLALLVVITCVYRRRAWRAWAILAAYVVVADAIPTTIARATAWDLVGAETRYVADAAVLFALCLALAWHPVEGEPDARRRPVGGGLSMAASALTVAVLAASLVSINAYGDTLSGDKVRSYLGNARASLATAAPGTDIYPRPVPPEVVLPWNGSRRLTSYVLAPLAEPGTRRRMRDPRPSAKPYVFDSTGKLVPVGRVTPFFDAVKGEKCYAEDEVFPVESLGGPGMVVALAYTSPRQVHVVVDLGGTERAATLPATGETGALYYVPHDGSGKGMRISAAGGQGQAFCLRAAAFGEPGPAPPAA</sequence>
<reference evidence="2 3" key="1">
    <citation type="submission" date="2019-03" db="EMBL/GenBank/DDBJ databases">
        <title>Draft genome sequences of novel Actinobacteria.</title>
        <authorList>
            <person name="Sahin N."/>
            <person name="Ay H."/>
            <person name="Saygin H."/>
        </authorList>
    </citation>
    <scope>NUCLEOTIDE SEQUENCE [LARGE SCALE GENOMIC DNA]</scope>
    <source>
        <strain evidence="2 3">KC310</strain>
    </source>
</reference>
<feature type="transmembrane region" description="Helical" evidence="1">
    <location>
        <begin position="97"/>
        <end position="117"/>
    </location>
</feature>
<keyword evidence="1" id="KW-1133">Transmembrane helix</keyword>
<feature type="transmembrane region" description="Helical" evidence="1">
    <location>
        <begin position="325"/>
        <end position="346"/>
    </location>
</feature>
<feature type="transmembrane region" description="Helical" evidence="1">
    <location>
        <begin position="225"/>
        <end position="243"/>
    </location>
</feature>
<evidence type="ECO:0000313" key="3">
    <source>
        <dbReference type="Proteomes" id="UP000295258"/>
    </source>
</evidence>
<feature type="transmembrane region" description="Helical" evidence="1">
    <location>
        <begin position="264"/>
        <end position="284"/>
    </location>
</feature>
<name>A0A4R4VW50_9ACTN</name>
<feature type="transmembrane region" description="Helical" evidence="1">
    <location>
        <begin position="358"/>
        <end position="377"/>
    </location>
</feature>
<gene>
    <name evidence="2" type="ORF">E1292_08375</name>
</gene>
<evidence type="ECO:0000256" key="1">
    <source>
        <dbReference type="SAM" id="Phobius"/>
    </source>
</evidence>
<feature type="transmembrane region" description="Helical" evidence="1">
    <location>
        <begin position="21"/>
        <end position="40"/>
    </location>
</feature>
<dbReference type="AlphaFoldDB" id="A0A4R4VW50"/>
<keyword evidence="1" id="KW-0812">Transmembrane</keyword>
<evidence type="ECO:0008006" key="4">
    <source>
        <dbReference type="Google" id="ProtNLM"/>
    </source>
</evidence>
<feature type="transmembrane region" description="Helical" evidence="1">
    <location>
        <begin position="147"/>
        <end position="168"/>
    </location>
</feature>
<feature type="transmembrane region" description="Helical" evidence="1">
    <location>
        <begin position="389"/>
        <end position="414"/>
    </location>
</feature>
<keyword evidence="1" id="KW-0472">Membrane</keyword>
<keyword evidence="3" id="KW-1185">Reference proteome</keyword>
<feature type="transmembrane region" description="Helical" evidence="1">
    <location>
        <begin position="124"/>
        <end position="141"/>
    </location>
</feature>
<dbReference type="Proteomes" id="UP000295258">
    <property type="component" value="Unassembled WGS sequence"/>
</dbReference>
<proteinExistence type="predicted"/>
<organism evidence="2 3">
    <name type="scientific">Nonomuraea deserti</name>
    <dbReference type="NCBI Taxonomy" id="1848322"/>
    <lineage>
        <taxon>Bacteria</taxon>
        <taxon>Bacillati</taxon>
        <taxon>Actinomycetota</taxon>
        <taxon>Actinomycetes</taxon>
        <taxon>Streptosporangiales</taxon>
        <taxon>Streptosporangiaceae</taxon>
        <taxon>Nonomuraea</taxon>
    </lineage>
</organism>